<evidence type="ECO:0000313" key="2">
    <source>
        <dbReference type="Proteomes" id="UP000800036"/>
    </source>
</evidence>
<dbReference type="AlphaFoldDB" id="A0A6A5UU02"/>
<name>A0A6A5UU02_9PLEO</name>
<keyword evidence="2" id="KW-1185">Reference proteome</keyword>
<organism evidence="1 2">
    <name type="scientific">Bimuria novae-zelandiae CBS 107.79</name>
    <dbReference type="NCBI Taxonomy" id="1447943"/>
    <lineage>
        <taxon>Eukaryota</taxon>
        <taxon>Fungi</taxon>
        <taxon>Dikarya</taxon>
        <taxon>Ascomycota</taxon>
        <taxon>Pezizomycotina</taxon>
        <taxon>Dothideomycetes</taxon>
        <taxon>Pleosporomycetidae</taxon>
        <taxon>Pleosporales</taxon>
        <taxon>Massarineae</taxon>
        <taxon>Didymosphaeriaceae</taxon>
        <taxon>Bimuria</taxon>
    </lineage>
</organism>
<proteinExistence type="predicted"/>
<protein>
    <submittedName>
        <fullName evidence="1">Uncharacterized protein</fullName>
    </submittedName>
</protein>
<dbReference type="EMBL" id="ML976722">
    <property type="protein sequence ID" value="KAF1968295.1"/>
    <property type="molecule type" value="Genomic_DNA"/>
</dbReference>
<accession>A0A6A5UU02</accession>
<dbReference type="Proteomes" id="UP000800036">
    <property type="component" value="Unassembled WGS sequence"/>
</dbReference>
<evidence type="ECO:0000313" key="1">
    <source>
        <dbReference type="EMBL" id="KAF1968295.1"/>
    </source>
</evidence>
<reference evidence="1" key="1">
    <citation type="journal article" date="2020" name="Stud. Mycol.">
        <title>101 Dothideomycetes genomes: a test case for predicting lifestyles and emergence of pathogens.</title>
        <authorList>
            <person name="Haridas S."/>
            <person name="Albert R."/>
            <person name="Binder M."/>
            <person name="Bloem J."/>
            <person name="Labutti K."/>
            <person name="Salamov A."/>
            <person name="Andreopoulos B."/>
            <person name="Baker S."/>
            <person name="Barry K."/>
            <person name="Bills G."/>
            <person name="Bluhm B."/>
            <person name="Cannon C."/>
            <person name="Castanera R."/>
            <person name="Culley D."/>
            <person name="Daum C."/>
            <person name="Ezra D."/>
            <person name="Gonzalez J."/>
            <person name="Henrissat B."/>
            <person name="Kuo A."/>
            <person name="Liang C."/>
            <person name="Lipzen A."/>
            <person name="Lutzoni F."/>
            <person name="Magnuson J."/>
            <person name="Mondo S."/>
            <person name="Nolan M."/>
            <person name="Ohm R."/>
            <person name="Pangilinan J."/>
            <person name="Park H.-J."/>
            <person name="Ramirez L."/>
            <person name="Alfaro M."/>
            <person name="Sun H."/>
            <person name="Tritt A."/>
            <person name="Yoshinaga Y."/>
            <person name="Zwiers L.-H."/>
            <person name="Turgeon B."/>
            <person name="Goodwin S."/>
            <person name="Spatafora J."/>
            <person name="Crous P."/>
            <person name="Grigoriev I."/>
        </authorList>
    </citation>
    <scope>NUCLEOTIDE SEQUENCE</scope>
    <source>
        <strain evidence="1">CBS 107.79</strain>
    </source>
</reference>
<sequence>MRSRRLAFCSATKGTIAAPSFFYLGSPPPTFVWLDQKAKKSIKWRPEHKRTQAIFHDFRNLLEESACSTALSNCQRKIFVASYCAD</sequence>
<gene>
    <name evidence="1" type="ORF">BU23DRAFT_267834</name>
</gene>